<dbReference type="EMBL" id="DTOZ01000093">
    <property type="protein sequence ID" value="HGE78091.1"/>
    <property type="molecule type" value="Genomic_DNA"/>
</dbReference>
<evidence type="ECO:0000313" key="1">
    <source>
        <dbReference type="EMBL" id="HGE78091.1"/>
    </source>
</evidence>
<organism evidence="1">
    <name type="scientific">candidate division WOR-3 bacterium</name>
    <dbReference type="NCBI Taxonomy" id="2052148"/>
    <lineage>
        <taxon>Bacteria</taxon>
        <taxon>Bacteria division WOR-3</taxon>
    </lineage>
</organism>
<accession>A0A7V3RHD0</accession>
<comment type="caution">
    <text evidence="1">The sequence shown here is derived from an EMBL/GenBank/DDBJ whole genome shotgun (WGS) entry which is preliminary data.</text>
</comment>
<reference evidence="1" key="1">
    <citation type="journal article" date="2020" name="mSystems">
        <title>Genome- and Community-Level Interaction Insights into Carbon Utilization and Element Cycling Functions of Hydrothermarchaeota in Hydrothermal Sediment.</title>
        <authorList>
            <person name="Zhou Z."/>
            <person name="Liu Y."/>
            <person name="Xu W."/>
            <person name="Pan J."/>
            <person name="Luo Z.H."/>
            <person name="Li M."/>
        </authorList>
    </citation>
    <scope>NUCLEOTIDE SEQUENCE [LARGE SCALE GENOMIC DNA]</scope>
    <source>
        <strain evidence="1">SpSt-961</strain>
    </source>
</reference>
<gene>
    <name evidence="1" type="ORF">ENX68_03705</name>
</gene>
<dbReference type="AlphaFoldDB" id="A0A7V3RHD0"/>
<sequence length="786" mass="90496">MITLFTLFIIIQDSLTDSLTIKGRDGFVYQAKYLHYGTAPLGFYPYSLRQNFLDFQVDGELSNGMKIEGDFSESDNPNTQTKGLVKATAENYGFAIGDINLPENFLQKSVIGICGYGKYENFTGTGFYSAPKGDIKFQEFNGNLTQGPFYLSYTPVVNNSEMVWIRRGEVRQAQTKGQDYEIDYRSGTITFLKRIIEKEEVIEILYETSRIDWTKPFYGGRFGAEYKGIDAGVSQQVYDTLKITGGDFGANYGGVKLKGDYKKMADAESRRVAGEFSRGVYWLNGSYENNDPTFAGLERKIFEQESGEMNSGIRLWLFDISGGGTFRQGDGETGRQRERTNSYRYYFNSQLAKDNKKVSYLYEHSKTQEFGFENGHTIEGEYNLLSIFYGKRINRLYNSDRAGLGIRRFEFKKINFSYRLEQEWHNREWFKTNYEIASSLNLKKIRGDFSYYRYLTKEDRSDILNSFLTLKPIEQIRLDGQYRIETRNTVLSKKTTNHNGRAGIQVNPNKSITLITSTAIRKNYLDLFKQLDYVQYNYGFEFRKERFCLLTSLRNSRTQAYSIRNLQQMTADDRGKAVEFSSNIKITERTSVSPQFKREENIGLGFFVPVPDSMDTMSIQRREIKTERSINSNINLREKTNFILSLFYNSYYNFLGDTSLYNYRTIGLDTKLSEIITDFFTIFALFGFSRRDGADPFLSRTDPNLVFYTLSPGFGAKLNIKNLAIIEGEYRINQSVGETKMRIDELKLNIKGISRNLSGGSSFVLRQGHNPDYGISEISCNITLNL</sequence>
<proteinExistence type="predicted"/>
<name>A0A7V3RHD0_UNCW3</name>
<protein>
    <submittedName>
        <fullName evidence="1">Uncharacterized protein</fullName>
    </submittedName>
</protein>